<dbReference type="PANTHER" id="PTHR43525">
    <property type="entry name" value="PROTEIN MALY"/>
    <property type="match status" value="1"/>
</dbReference>
<dbReference type="InterPro" id="IPR027619">
    <property type="entry name" value="C-S_lyase_PatB-like"/>
</dbReference>
<sequence>MHDFDRIVERRNTNSVKWDGLDQLYGREDLLPLWVADMDFPVAPAITEALKKRLEHGVYGYSLISNRYYEAVIKWMEKRHNWSIQKEWIVFTPGVVPALSYAVKAFTKPGDKVILQSPVYHPFYSSITDNGRHVVTNPLIYRDGKYYMDYEDLEKKIDSKTRLLFLCSPHNPVGRVWKEEELRKLGEICIKNDIIVVSDEIHFDIVFKGHKHTVFANVSEEIKENSIICTAPSKTFNIAGLQVSNIIIPNRRLRERFIIELEKDHILSPNIFGQEALIAAYEQSEDWLEQLIDYIEGNKDYFMDFVKENLPQLDVIDSEGTFLLWVDCSRLNMDSEELKDFFINKCRLALNQGDMFGEEGKLFYRFNIGCPRKIMEEALMRIKEGVESL</sequence>
<dbReference type="CDD" id="cd00609">
    <property type="entry name" value="AAT_like"/>
    <property type="match status" value="1"/>
</dbReference>
<feature type="domain" description="Aminotransferase class I/classII large" evidence="6">
    <location>
        <begin position="31"/>
        <end position="382"/>
    </location>
</feature>
<proteinExistence type="inferred from homology"/>
<dbReference type="InterPro" id="IPR051798">
    <property type="entry name" value="Class-II_PLP-Dep_Aminotrans"/>
</dbReference>
<dbReference type="EMBL" id="FNNG01000001">
    <property type="protein sequence ID" value="SDW14704.1"/>
    <property type="molecule type" value="Genomic_DNA"/>
</dbReference>
<dbReference type="GO" id="GO:0030170">
    <property type="term" value="F:pyridoxal phosphate binding"/>
    <property type="evidence" value="ECO:0007669"/>
    <property type="project" value="InterPro"/>
</dbReference>
<evidence type="ECO:0000259" key="6">
    <source>
        <dbReference type="Pfam" id="PF00155"/>
    </source>
</evidence>
<dbReference type="RefSeq" id="WP_093750119.1">
    <property type="nucleotide sequence ID" value="NZ_BSYN01000001.1"/>
</dbReference>
<dbReference type="Gene3D" id="3.90.1150.10">
    <property type="entry name" value="Aspartate Aminotransferase, domain 1"/>
    <property type="match status" value="1"/>
</dbReference>
<name>A0A1H2R777_9FIRM</name>
<keyword evidence="8" id="KW-1185">Reference proteome</keyword>
<evidence type="ECO:0000313" key="8">
    <source>
        <dbReference type="Proteomes" id="UP000198828"/>
    </source>
</evidence>
<dbReference type="SUPFAM" id="SSF53383">
    <property type="entry name" value="PLP-dependent transferases"/>
    <property type="match status" value="1"/>
</dbReference>
<dbReference type="EC" id="4.4.1.13" evidence="2"/>
<comment type="cofactor">
    <cofactor evidence="1">
        <name>pyridoxal 5'-phosphate</name>
        <dbReference type="ChEBI" id="CHEBI:597326"/>
    </cofactor>
</comment>
<dbReference type="Pfam" id="PF00155">
    <property type="entry name" value="Aminotran_1_2"/>
    <property type="match status" value="1"/>
</dbReference>
<comment type="similarity">
    <text evidence="5">Belongs to the class-II pyridoxal-phosphate-dependent aminotransferase family. MalY/PatB cystathionine beta-lyase subfamily.</text>
</comment>
<dbReference type="InterPro" id="IPR015424">
    <property type="entry name" value="PyrdxlP-dep_Trfase"/>
</dbReference>
<organism evidence="7 8">
    <name type="scientific">Tepidimicrobium xylanilyticum</name>
    <dbReference type="NCBI Taxonomy" id="1123352"/>
    <lineage>
        <taxon>Bacteria</taxon>
        <taxon>Bacillati</taxon>
        <taxon>Bacillota</taxon>
        <taxon>Tissierellia</taxon>
        <taxon>Tissierellales</taxon>
        <taxon>Tepidimicrobiaceae</taxon>
        <taxon>Tepidimicrobium</taxon>
    </lineage>
</organism>
<protein>
    <recommendedName>
        <fullName evidence="2">cysteine-S-conjugate beta-lyase</fullName>
        <ecNumber evidence="2">4.4.1.13</ecNumber>
    </recommendedName>
</protein>
<accession>A0A1H2R777</accession>
<dbReference type="PANTHER" id="PTHR43525:SF1">
    <property type="entry name" value="PROTEIN MALY"/>
    <property type="match status" value="1"/>
</dbReference>
<evidence type="ECO:0000313" key="7">
    <source>
        <dbReference type="EMBL" id="SDW14704.1"/>
    </source>
</evidence>
<gene>
    <name evidence="7" type="ORF">SAMN05660923_00296</name>
</gene>
<dbReference type="AlphaFoldDB" id="A0A1H2R777"/>
<dbReference type="GO" id="GO:0047804">
    <property type="term" value="F:cysteine-S-conjugate beta-lyase activity"/>
    <property type="evidence" value="ECO:0007669"/>
    <property type="project" value="UniProtKB-EC"/>
</dbReference>
<evidence type="ECO:0000256" key="2">
    <source>
        <dbReference type="ARBA" id="ARBA00012224"/>
    </source>
</evidence>
<dbReference type="Gene3D" id="3.40.640.10">
    <property type="entry name" value="Type I PLP-dependent aspartate aminotransferase-like (Major domain)"/>
    <property type="match status" value="1"/>
</dbReference>
<dbReference type="NCBIfam" id="TIGR04350">
    <property type="entry name" value="C_S_lyase_PatB"/>
    <property type="match status" value="1"/>
</dbReference>
<dbReference type="InterPro" id="IPR015422">
    <property type="entry name" value="PyrdxlP-dep_Trfase_small"/>
</dbReference>
<evidence type="ECO:0000256" key="4">
    <source>
        <dbReference type="ARBA" id="ARBA00023239"/>
    </source>
</evidence>
<evidence type="ECO:0000256" key="5">
    <source>
        <dbReference type="ARBA" id="ARBA00037974"/>
    </source>
</evidence>
<evidence type="ECO:0000256" key="1">
    <source>
        <dbReference type="ARBA" id="ARBA00001933"/>
    </source>
</evidence>
<keyword evidence="4 7" id="KW-0456">Lyase</keyword>
<dbReference type="Proteomes" id="UP000198828">
    <property type="component" value="Unassembled WGS sequence"/>
</dbReference>
<evidence type="ECO:0000256" key="3">
    <source>
        <dbReference type="ARBA" id="ARBA00022898"/>
    </source>
</evidence>
<dbReference type="OrthoDB" id="9802872at2"/>
<reference evidence="7 8" key="1">
    <citation type="submission" date="2016-10" db="EMBL/GenBank/DDBJ databases">
        <authorList>
            <person name="de Groot N.N."/>
        </authorList>
    </citation>
    <scope>NUCLEOTIDE SEQUENCE [LARGE SCALE GENOMIC DNA]</scope>
    <source>
        <strain evidence="7 8">DSM 23310</strain>
    </source>
</reference>
<dbReference type="InterPro" id="IPR004839">
    <property type="entry name" value="Aminotransferase_I/II_large"/>
</dbReference>
<keyword evidence="3" id="KW-0663">Pyridoxal phosphate</keyword>
<dbReference type="InterPro" id="IPR015421">
    <property type="entry name" value="PyrdxlP-dep_Trfase_major"/>
</dbReference>